<dbReference type="GO" id="GO:0015421">
    <property type="term" value="F:ABC-type oligopeptide transporter activity"/>
    <property type="evidence" value="ECO:0007669"/>
    <property type="project" value="TreeGrafter"/>
</dbReference>
<feature type="transmembrane region" description="Helical" evidence="9">
    <location>
        <begin position="266"/>
        <end position="286"/>
    </location>
</feature>
<dbReference type="InterPro" id="IPR003593">
    <property type="entry name" value="AAA+_ATPase"/>
</dbReference>
<keyword evidence="6 12" id="KW-0067">ATP-binding</keyword>
<keyword evidence="7 9" id="KW-1133">Transmembrane helix</keyword>
<evidence type="ECO:0000259" key="11">
    <source>
        <dbReference type="PROSITE" id="PS50929"/>
    </source>
</evidence>
<dbReference type="InterPro" id="IPR027417">
    <property type="entry name" value="P-loop_NTPase"/>
</dbReference>
<feature type="domain" description="ABC transmembrane type-1" evidence="11">
    <location>
        <begin position="34"/>
        <end position="329"/>
    </location>
</feature>
<dbReference type="SUPFAM" id="SSF52540">
    <property type="entry name" value="P-loop containing nucleoside triphosphate hydrolases"/>
    <property type="match status" value="1"/>
</dbReference>
<feature type="transmembrane region" description="Helical" evidence="9">
    <location>
        <begin position="77"/>
        <end position="96"/>
    </location>
</feature>
<accession>A0A3B1E5Z4</accession>
<dbReference type="InterPro" id="IPR039421">
    <property type="entry name" value="Type_1_exporter"/>
</dbReference>
<feature type="domain" description="ABC transporter" evidence="10">
    <location>
        <begin position="363"/>
        <end position="597"/>
    </location>
</feature>
<dbReference type="InterPro" id="IPR036640">
    <property type="entry name" value="ABC1_TM_sf"/>
</dbReference>
<dbReference type="PROSITE" id="PS50929">
    <property type="entry name" value="ABC_TM1F"/>
    <property type="match status" value="1"/>
</dbReference>
<evidence type="ECO:0000256" key="1">
    <source>
        <dbReference type="ARBA" id="ARBA00004651"/>
    </source>
</evidence>
<protein>
    <submittedName>
        <fullName evidence="12">Efflux ABC transporter, permease/ATP-binding protein</fullName>
    </submittedName>
</protein>
<dbReference type="PANTHER" id="PTHR43394">
    <property type="entry name" value="ATP-DEPENDENT PERMEASE MDL1, MITOCHONDRIAL"/>
    <property type="match status" value="1"/>
</dbReference>
<evidence type="ECO:0000256" key="4">
    <source>
        <dbReference type="ARBA" id="ARBA00022692"/>
    </source>
</evidence>
<feature type="transmembrane region" description="Helical" evidence="9">
    <location>
        <begin position="188"/>
        <end position="205"/>
    </location>
</feature>
<evidence type="ECO:0000256" key="7">
    <source>
        <dbReference type="ARBA" id="ARBA00022989"/>
    </source>
</evidence>
<dbReference type="PANTHER" id="PTHR43394:SF1">
    <property type="entry name" value="ATP-BINDING CASSETTE SUB-FAMILY B MEMBER 10, MITOCHONDRIAL"/>
    <property type="match status" value="1"/>
</dbReference>
<sequence>MSDSQAPNSAHIGTRAVFKRFWPYMRRRWALISGSGAAMFLEIGLRLLEPWPLKFIFDAALHETGTNSTGVGFLDKLAPGTMLTLCAVALVVIVAARAGASYLRRVGFALAGNIVLTEVRADLFAHIQRLSLTFHSKRRTGDLATRLTSDIGRLQEIVSTAVLPLIAHILTVLGVAIIMLIIEWRLALVAFAVLPLFWLSTQRIGKKIRNTARKERERHGEMGAIATEALGSISVVQSLGGEDTHNKRFGARNLSSLKEGVKGKRLAAQLLGTADIFIALGTAIMLWYGARLVMQGELQVTTLLVFFFYHKNMTRPIRNVAKYSGRTAKALASAERIVELLDTAPTLKESPNAVEAPRTIERLAFEHLRFGYEPGTLALDDFTLEAKVGTVTALVGPSGAGKSTLMNLLLRLYDPDSGRITIDSRDIHDFTINSWRRRIAVVPQETTLFAGTIRENISFGQSDISEERVVEAAKLACADEFIMRMPEGYDTLIGERGNTLSEGQRQRLAIARAAVREAPILILDEPTASLDNENTELICRAIRNLARNRICFVISHDLRTIIDADQIVCLNRGRIAEHGSHDSLLARDGEYAKLYRLQTGDRQECEVVDA</sequence>
<feature type="transmembrane region" description="Helical" evidence="9">
    <location>
        <begin position="161"/>
        <end position="182"/>
    </location>
</feature>
<dbReference type="AlphaFoldDB" id="A0A3B1E5Z4"/>
<comment type="subcellular location">
    <subcellularLocation>
        <location evidence="1">Cell membrane</location>
        <topology evidence="1">Multi-pass membrane protein</topology>
    </subcellularLocation>
</comment>
<evidence type="ECO:0000256" key="8">
    <source>
        <dbReference type="ARBA" id="ARBA00023136"/>
    </source>
</evidence>
<dbReference type="Gene3D" id="3.40.50.300">
    <property type="entry name" value="P-loop containing nucleotide triphosphate hydrolases"/>
    <property type="match status" value="1"/>
</dbReference>
<keyword evidence="3" id="KW-1003">Cell membrane</keyword>
<name>A0A3B1E5Z4_9ZZZZ</name>
<dbReference type="GO" id="GO:0005886">
    <property type="term" value="C:plasma membrane"/>
    <property type="evidence" value="ECO:0007669"/>
    <property type="project" value="UniProtKB-SubCell"/>
</dbReference>
<dbReference type="Pfam" id="PF00005">
    <property type="entry name" value="ABC_tran"/>
    <property type="match status" value="1"/>
</dbReference>
<evidence type="ECO:0000256" key="3">
    <source>
        <dbReference type="ARBA" id="ARBA00022475"/>
    </source>
</evidence>
<dbReference type="InterPro" id="IPR011527">
    <property type="entry name" value="ABC1_TM_dom"/>
</dbReference>
<evidence type="ECO:0000256" key="6">
    <source>
        <dbReference type="ARBA" id="ARBA00022840"/>
    </source>
</evidence>
<proteinExistence type="predicted"/>
<dbReference type="InterPro" id="IPR003439">
    <property type="entry name" value="ABC_transporter-like_ATP-bd"/>
</dbReference>
<evidence type="ECO:0000256" key="9">
    <source>
        <dbReference type="SAM" id="Phobius"/>
    </source>
</evidence>
<dbReference type="SUPFAM" id="SSF90123">
    <property type="entry name" value="ABC transporter transmembrane region"/>
    <property type="match status" value="1"/>
</dbReference>
<dbReference type="GO" id="GO:0005524">
    <property type="term" value="F:ATP binding"/>
    <property type="evidence" value="ECO:0007669"/>
    <property type="project" value="UniProtKB-KW"/>
</dbReference>
<gene>
    <name evidence="12" type="ORF">MNBD_PLANCTO03-2304</name>
</gene>
<evidence type="ECO:0000313" key="12">
    <source>
        <dbReference type="EMBL" id="VAX41625.1"/>
    </source>
</evidence>
<reference evidence="12" key="1">
    <citation type="submission" date="2018-06" db="EMBL/GenBank/DDBJ databases">
        <authorList>
            <person name="Zhirakovskaya E."/>
        </authorList>
    </citation>
    <scope>NUCLEOTIDE SEQUENCE</scope>
</reference>
<evidence type="ECO:0000259" key="10">
    <source>
        <dbReference type="PROSITE" id="PS50893"/>
    </source>
</evidence>
<keyword evidence="4 9" id="KW-0812">Transmembrane</keyword>
<keyword evidence="5" id="KW-0547">Nucleotide-binding</keyword>
<evidence type="ECO:0000256" key="2">
    <source>
        <dbReference type="ARBA" id="ARBA00022448"/>
    </source>
</evidence>
<dbReference type="SMART" id="SM00382">
    <property type="entry name" value="AAA"/>
    <property type="match status" value="1"/>
</dbReference>
<dbReference type="EMBL" id="UOGK01000571">
    <property type="protein sequence ID" value="VAX41625.1"/>
    <property type="molecule type" value="Genomic_DNA"/>
</dbReference>
<keyword evidence="2" id="KW-0813">Transport</keyword>
<feature type="transmembrane region" description="Helical" evidence="9">
    <location>
        <begin position="29"/>
        <end position="48"/>
    </location>
</feature>
<dbReference type="PROSITE" id="PS50893">
    <property type="entry name" value="ABC_TRANSPORTER_2"/>
    <property type="match status" value="1"/>
</dbReference>
<dbReference type="CDD" id="cd18564">
    <property type="entry name" value="ABC_6TM_exporter_like"/>
    <property type="match status" value="1"/>
</dbReference>
<keyword evidence="8 9" id="KW-0472">Membrane</keyword>
<dbReference type="Gene3D" id="1.20.1560.10">
    <property type="entry name" value="ABC transporter type 1, transmembrane domain"/>
    <property type="match status" value="1"/>
</dbReference>
<dbReference type="GO" id="GO:0016887">
    <property type="term" value="F:ATP hydrolysis activity"/>
    <property type="evidence" value="ECO:0007669"/>
    <property type="project" value="InterPro"/>
</dbReference>
<evidence type="ECO:0000256" key="5">
    <source>
        <dbReference type="ARBA" id="ARBA00022741"/>
    </source>
</evidence>
<dbReference type="FunFam" id="3.40.50.300:FF:000221">
    <property type="entry name" value="Multidrug ABC transporter ATP-binding protein"/>
    <property type="match status" value="1"/>
</dbReference>
<organism evidence="12">
    <name type="scientific">hydrothermal vent metagenome</name>
    <dbReference type="NCBI Taxonomy" id="652676"/>
    <lineage>
        <taxon>unclassified sequences</taxon>
        <taxon>metagenomes</taxon>
        <taxon>ecological metagenomes</taxon>
    </lineage>
</organism>
<dbReference type="Pfam" id="PF00664">
    <property type="entry name" value="ABC_membrane"/>
    <property type="match status" value="1"/>
</dbReference>